<keyword evidence="1" id="KW-0479">Metal-binding</keyword>
<evidence type="ECO:0000256" key="4">
    <source>
        <dbReference type="PROSITE-ProRule" id="PRU01343"/>
    </source>
</evidence>
<keyword evidence="3" id="KW-0862">Zinc</keyword>
<feature type="domain" description="GRF-type" evidence="5">
    <location>
        <begin position="23"/>
        <end position="65"/>
    </location>
</feature>
<keyword evidence="2 4" id="KW-0863">Zinc-finger</keyword>
<dbReference type="Proteomes" id="UP001341840">
    <property type="component" value="Unassembled WGS sequence"/>
</dbReference>
<dbReference type="PROSITE" id="PS51999">
    <property type="entry name" value="ZF_GRF"/>
    <property type="match status" value="1"/>
</dbReference>
<accession>A0ABU6WAB4</accession>
<evidence type="ECO:0000256" key="1">
    <source>
        <dbReference type="ARBA" id="ARBA00022723"/>
    </source>
</evidence>
<organism evidence="6 7">
    <name type="scientific">Stylosanthes scabra</name>
    <dbReference type="NCBI Taxonomy" id="79078"/>
    <lineage>
        <taxon>Eukaryota</taxon>
        <taxon>Viridiplantae</taxon>
        <taxon>Streptophyta</taxon>
        <taxon>Embryophyta</taxon>
        <taxon>Tracheophyta</taxon>
        <taxon>Spermatophyta</taxon>
        <taxon>Magnoliopsida</taxon>
        <taxon>eudicotyledons</taxon>
        <taxon>Gunneridae</taxon>
        <taxon>Pentapetalae</taxon>
        <taxon>rosids</taxon>
        <taxon>fabids</taxon>
        <taxon>Fabales</taxon>
        <taxon>Fabaceae</taxon>
        <taxon>Papilionoideae</taxon>
        <taxon>50 kb inversion clade</taxon>
        <taxon>dalbergioids sensu lato</taxon>
        <taxon>Dalbergieae</taxon>
        <taxon>Pterocarpus clade</taxon>
        <taxon>Stylosanthes</taxon>
    </lineage>
</organism>
<name>A0ABU6WAB4_9FABA</name>
<gene>
    <name evidence="6" type="ORF">PIB30_022535</name>
</gene>
<sequence>MSSSQNSRSSHSRTSAIRGEVMCWHGERAVLRTSGTKENPGRRFCGCVRYEVQESCGFFKWADTVQAPTSAAT</sequence>
<dbReference type="EMBL" id="JASCZI010181319">
    <property type="protein sequence ID" value="MED6181781.1"/>
    <property type="molecule type" value="Genomic_DNA"/>
</dbReference>
<evidence type="ECO:0000256" key="2">
    <source>
        <dbReference type="ARBA" id="ARBA00022771"/>
    </source>
</evidence>
<proteinExistence type="predicted"/>
<dbReference type="InterPro" id="IPR010666">
    <property type="entry name" value="Znf_GRF"/>
</dbReference>
<protein>
    <recommendedName>
        <fullName evidence="5">GRF-type domain-containing protein</fullName>
    </recommendedName>
</protein>
<keyword evidence="7" id="KW-1185">Reference proteome</keyword>
<evidence type="ECO:0000259" key="5">
    <source>
        <dbReference type="PROSITE" id="PS51999"/>
    </source>
</evidence>
<evidence type="ECO:0000256" key="3">
    <source>
        <dbReference type="ARBA" id="ARBA00022833"/>
    </source>
</evidence>
<evidence type="ECO:0000313" key="7">
    <source>
        <dbReference type="Proteomes" id="UP001341840"/>
    </source>
</evidence>
<dbReference type="PANTHER" id="PTHR33248">
    <property type="entry name" value="ZINC ION-BINDING PROTEIN"/>
    <property type="match status" value="1"/>
</dbReference>
<comment type="caution">
    <text evidence="6">The sequence shown here is derived from an EMBL/GenBank/DDBJ whole genome shotgun (WGS) entry which is preliminary data.</text>
</comment>
<evidence type="ECO:0000313" key="6">
    <source>
        <dbReference type="EMBL" id="MED6181781.1"/>
    </source>
</evidence>
<reference evidence="6 7" key="1">
    <citation type="journal article" date="2023" name="Plants (Basel)">
        <title>Bridging the Gap: Combining Genomics and Transcriptomics Approaches to Understand Stylosanthes scabra, an Orphan Legume from the Brazilian Caatinga.</title>
        <authorList>
            <person name="Ferreira-Neto J.R.C."/>
            <person name="da Silva M.D."/>
            <person name="Binneck E."/>
            <person name="de Melo N.F."/>
            <person name="da Silva R.H."/>
            <person name="de Melo A.L.T.M."/>
            <person name="Pandolfi V."/>
            <person name="Bustamante F.O."/>
            <person name="Brasileiro-Vidal A.C."/>
            <person name="Benko-Iseppon A.M."/>
        </authorList>
    </citation>
    <scope>NUCLEOTIDE SEQUENCE [LARGE SCALE GENOMIC DNA]</scope>
    <source>
        <tissue evidence="6">Leaves</tissue>
    </source>
</reference>
<dbReference type="Pfam" id="PF06839">
    <property type="entry name" value="Zn_ribbon_GRF"/>
    <property type="match status" value="1"/>
</dbReference>